<keyword evidence="2" id="KW-0808">Transferase</keyword>
<dbReference type="AlphaFoldDB" id="A0A4R7C404"/>
<protein>
    <submittedName>
        <fullName evidence="5">Uncharacterized protein (DUF849 family)</fullName>
    </submittedName>
</protein>
<dbReference type="InterPro" id="IPR008567">
    <property type="entry name" value="BKACE"/>
</dbReference>
<comment type="cofactor">
    <cofactor evidence="1">
        <name>Zn(2+)</name>
        <dbReference type="ChEBI" id="CHEBI:29105"/>
    </cofactor>
</comment>
<evidence type="ECO:0000313" key="5">
    <source>
        <dbReference type="EMBL" id="TDR93230.1"/>
    </source>
</evidence>
<name>A0A4R7C404_9HYPH</name>
<keyword evidence="4" id="KW-0862">Zinc</keyword>
<proteinExistence type="predicted"/>
<dbReference type="RefSeq" id="WP_133768252.1">
    <property type="nucleotide sequence ID" value="NZ_SNZR01000011.1"/>
</dbReference>
<keyword evidence="6" id="KW-1185">Reference proteome</keyword>
<reference evidence="5 6" key="1">
    <citation type="submission" date="2019-03" db="EMBL/GenBank/DDBJ databases">
        <title>Genomic Encyclopedia of Type Strains, Phase IV (KMG-IV): sequencing the most valuable type-strain genomes for metagenomic binning, comparative biology and taxonomic classification.</title>
        <authorList>
            <person name="Goeker M."/>
        </authorList>
    </citation>
    <scope>NUCLEOTIDE SEQUENCE [LARGE SCALE GENOMIC DNA]</scope>
    <source>
        <strain evidence="5 6">DSM 25903</strain>
    </source>
</reference>
<organism evidence="5 6">
    <name type="scientific">Enterovirga rhinocerotis</name>
    <dbReference type="NCBI Taxonomy" id="1339210"/>
    <lineage>
        <taxon>Bacteria</taxon>
        <taxon>Pseudomonadati</taxon>
        <taxon>Pseudomonadota</taxon>
        <taxon>Alphaproteobacteria</taxon>
        <taxon>Hyphomicrobiales</taxon>
        <taxon>Methylobacteriaceae</taxon>
        <taxon>Enterovirga</taxon>
    </lineage>
</organism>
<dbReference type="GO" id="GO:0043720">
    <property type="term" value="F:3-keto-5-aminohexanoate cleavage activity"/>
    <property type="evidence" value="ECO:0007669"/>
    <property type="project" value="InterPro"/>
</dbReference>
<evidence type="ECO:0000256" key="4">
    <source>
        <dbReference type="ARBA" id="ARBA00022833"/>
    </source>
</evidence>
<dbReference type="Gene3D" id="3.20.20.70">
    <property type="entry name" value="Aldolase class I"/>
    <property type="match status" value="1"/>
</dbReference>
<dbReference type="OrthoDB" id="9805277at2"/>
<evidence type="ECO:0000256" key="1">
    <source>
        <dbReference type="ARBA" id="ARBA00001947"/>
    </source>
</evidence>
<dbReference type="Pfam" id="PF05853">
    <property type="entry name" value="BKACE"/>
    <property type="match status" value="1"/>
</dbReference>
<gene>
    <name evidence="5" type="ORF">EV668_0486</name>
</gene>
<dbReference type="GO" id="GO:0046872">
    <property type="term" value="F:metal ion binding"/>
    <property type="evidence" value="ECO:0007669"/>
    <property type="project" value="UniProtKB-KW"/>
</dbReference>
<evidence type="ECO:0000313" key="6">
    <source>
        <dbReference type="Proteomes" id="UP000295122"/>
    </source>
</evidence>
<keyword evidence="3" id="KW-0479">Metal-binding</keyword>
<dbReference type="PANTHER" id="PTHR37418:SF2">
    <property type="entry name" value="3-KETO-5-AMINOHEXANOATE CLEAVAGE ENZYME"/>
    <property type="match status" value="1"/>
</dbReference>
<dbReference type="Proteomes" id="UP000295122">
    <property type="component" value="Unassembled WGS sequence"/>
</dbReference>
<dbReference type="InterPro" id="IPR013785">
    <property type="entry name" value="Aldolase_TIM"/>
</dbReference>
<evidence type="ECO:0000256" key="3">
    <source>
        <dbReference type="ARBA" id="ARBA00022723"/>
    </source>
</evidence>
<sequence length="294" mass="31631">MTPLIIEARINEYAMRDINPHVPWTADEIAETAVRCREAGASILHYHARRPDGGPENAVEANAEIIAKVRARCDILIHPTLGFVANDADPASRIDTIIALAADPATKPDFAPLDTGSANVELYDPVTRRFSHADRIYENRTDTLIAHAGELKRLGIKPILVSWAVGFTRRAFALVDAGLVGEPVYLLFHMTDGVFLTGHPGTEAGLDAHLAFLPSDRSVHWTANVLGGNLLALADTIIRRGGNLSIGIGDYPYGELGAPPNEDVIRRAAGIAHAAGRPVADVAETKRLLRLAAD</sequence>
<comment type="caution">
    <text evidence="5">The sequence shown here is derived from an EMBL/GenBank/DDBJ whole genome shotgun (WGS) entry which is preliminary data.</text>
</comment>
<accession>A0A4R7C404</accession>
<dbReference type="EMBL" id="SNZR01000011">
    <property type="protein sequence ID" value="TDR93230.1"/>
    <property type="molecule type" value="Genomic_DNA"/>
</dbReference>
<evidence type="ECO:0000256" key="2">
    <source>
        <dbReference type="ARBA" id="ARBA00022679"/>
    </source>
</evidence>
<dbReference type="PANTHER" id="PTHR37418">
    <property type="entry name" value="3-KETO-5-AMINOHEXANOATE CLEAVAGE ENZYME-RELATED"/>
    <property type="match status" value="1"/>
</dbReference>